<dbReference type="InterPro" id="IPR004360">
    <property type="entry name" value="Glyas_Fos-R_dOase_dom"/>
</dbReference>
<comment type="caution">
    <text evidence="2">The sequence shown here is derived from an EMBL/GenBank/DDBJ whole genome shotgun (WGS) entry which is preliminary data.</text>
</comment>
<dbReference type="EMBL" id="RJMB01000013">
    <property type="protein sequence ID" value="RNL84021.1"/>
    <property type="molecule type" value="Genomic_DNA"/>
</dbReference>
<evidence type="ECO:0000313" key="3">
    <source>
        <dbReference type="Proteomes" id="UP000269198"/>
    </source>
</evidence>
<proteinExistence type="predicted"/>
<evidence type="ECO:0000259" key="1">
    <source>
        <dbReference type="PROSITE" id="PS51819"/>
    </source>
</evidence>
<dbReference type="RefSeq" id="WP_123201854.1">
    <property type="nucleotide sequence ID" value="NZ_RJMB01000013.1"/>
</dbReference>
<sequence length="136" mass="15006">MPGDIPTPSVVPYLLYEDPARVRDFLVEALGFTEVATHQRPDGEIGNIELRMADKFVMLSGAQPEMGLGTPGDLAAVHAGVMVYVDDVDAHFDRAKSAGATIWYEPRDMPYGQREYGVRDPENGFWCFGTLLPDTD</sequence>
<dbReference type="PANTHER" id="PTHR34109">
    <property type="entry name" value="BNAUNNG04460D PROTEIN-RELATED"/>
    <property type="match status" value="1"/>
</dbReference>
<feature type="domain" description="VOC" evidence="1">
    <location>
        <begin position="6"/>
        <end position="131"/>
    </location>
</feature>
<dbReference type="Gene3D" id="3.30.720.110">
    <property type="match status" value="1"/>
</dbReference>
<dbReference type="PROSITE" id="PS51819">
    <property type="entry name" value="VOC"/>
    <property type="match status" value="1"/>
</dbReference>
<dbReference type="Pfam" id="PF00903">
    <property type="entry name" value="Glyoxalase"/>
    <property type="match status" value="1"/>
</dbReference>
<dbReference type="OrthoDB" id="9806868at2"/>
<dbReference type="PANTHER" id="PTHR34109:SF1">
    <property type="entry name" value="VOC DOMAIN-CONTAINING PROTEIN"/>
    <property type="match status" value="1"/>
</dbReference>
<protein>
    <submittedName>
        <fullName evidence="2">Bleomycin resistance protein</fullName>
    </submittedName>
</protein>
<accession>A0A3N0E840</accession>
<name>A0A3N0E840_9ACTN</name>
<dbReference type="InterPro" id="IPR029068">
    <property type="entry name" value="Glyas_Bleomycin-R_OHBP_Dase"/>
</dbReference>
<dbReference type="InterPro" id="IPR037523">
    <property type="entry name" value="VOC_core"/>
</dbReference>
<dbReference type="Proteomes" id="UP000269198">
    <property type="component" value="Unassembled WGS sequence"/>
</dbReference>
<dbReference type="SUPFAM" id="SSF54593">
    <property type="entry name" value="Glyoxalase/Bleomycin resistance protein/Dihydroxybiphenyl dioxygenase"/>
    <property type="match status" value="1"/>
</dbReference>
<dbReference type="Gene3D" id="3.30.720.120">
    <property type="match status" value="1"/>
</dbReference>
<reference evidence="2 3" key="1">
    <citation type="submission" date="2018-11" db="EMBL/GenBank/DDBJ databases">
        <title>The genome draft of YIM 96095.</title>
        <authorList>
            <person name="Tang S.-K."/>
            <person name="Chunyu W.-X."/>
            <person name="Feng Y.-Z."/>
        </authorList>
    </citation>
    <scope>NUCLEOTIDE SEQUENCE [LARGE SCALE GENOMIC DNA]</scope>
    <source>
        <strain evidence="2 3">YIM 96095</strain>
    </source>
</reference>
<evidence type="ECO:0000313" key="2">
    <source>
        <dbReference type="EMBL" id="RNL84021.1"/>
    </source>
</evidence>
<organism evidence="2 3">
    <name type="scientific">Halostreptopolyspora alba</name>
    <dbReference type="NCBI Taxonomy" id="2487137"/>
    <lineage>
        <taxon>Bacteria</taxon>
        <taxon>Bacillati</taxon>
        <taxon>Actinomycetota</taxon>
        <taxon>Actinomycetes</taxon>
        <taxon>Streptosporangiales</taxon>
        <taxon>Nocardiopsidaceae</taxon>
        <taxon>Halostreptopolyspora</taxon>
    </lineage>
</organism>
<dbReference type="AlphaFoldDB" id="A0A3N0E840"/>
<keyword evidence="3" id="KW-1185">Reference proteome</keyword>
<gene>
    <name evidence="2" type="ORF">EFW17_14150</name>
</gene>